<dbReference type="EMBL" id="UINC01149825">
    <property type="protein sequence ID" value="SVD42522.1"/>
    <property type="molecule type" value="Genomic_DNA"/>
</dbReference>
<organism evidence="1">
    <name type="scientific">marine metagenome</name>
    <dbReference type="NCBI Taxonomy" id="408172"/>
    <lineage>
        <taxon>unclassified sequences</taxon>
        <taxon>metagenomes</taxon>
        <taxon>ecological metagenomes</taxon>
    </lineage>
</organism>
<proteinExistence type="predicted"/>
<accession>A0A382V7Q7</accession>
<name>A0A382V7Q7_9ZZZZ</name>
<gene>
    <name evidence="1" type="ORF">METZ01_LOCUS395376</name>
</gene>
<sequence length="60" mass="6593">DLFSSLSGSPDPVFGSEESYEVDIWVFVDAIDRGLSRGVHSGLIREQPNTTTCDQMKGVF</sequence>
<feature type="non-terminal residue" evidence="1">
    <location>
        <position position="1"/>
    </location>
</feature>
<protein>
    <submittedName>
        <fullName evidence="1">Uncharacterized protein</fullName>
    </submittedName>
</protein>
<reference evidence="1" key="1">
    <citation type="submission" date="2018-05" db="EMBL/GenBank/DDBJ databases">
        <authorList>
            <person name="Lanie J.A."/>
            <person name="Ng W.-L."/>
            <person name="Kazmierczak K.M."/>
            <person name="Andrzejewski T.M."/>
            <person name="Davidsen T.M."/>
            <person name="Wayne K.J."/>
            <person name="Tettelin H."/>
            <person name="Glass J.I."/>
            <person name="Rusch D."/>
            <person name="Podicherti R."/>
            <person name="Tsui H.-C.T."/>
            <person name="Winkler M.E."/>
        </authorList>
    </citation>
    <scope>NUCLEOTIDE SEQUENCE</scope>
</reference>
<dbReference type="AlphaFoldDB" id="A0A382V7Q7"/>
<evidence type="ECO:0000313" key="1">
    <source>
        <dbReference type="EMBL" id="SVD42522.1"/>
    </source>
</evidence>